<accession>A0A9X3ICD1</accession>
<reference evidence="2" key="1">
    <citation type="submission" date="2022-11" db="EMBL/GenBank/DDBJ databases">
        <authorList>
            <person name="Graham C."/>
            <person name="Newman J.D."/>
        </authorList>
    </citation>
    <scope>NUCLEOTIDE SEQUENCE</scope>
    <source>
        <strain evidence="2">DSM 19486</strain>
    </source>
</reference>
<organism evidence="2 3">
    <name type="scientific">Pedobacter agri</name>
    <dbReference type="NCBI Taxonomy" id="454586"/>
    <lineage>
        <taxon>Bacteria</taxon>
        <taxon>Pseudomonadati</taxon>
        <taxon>Bacteroidota</taxon>
        <taxon>Sphingobacteriia</taxon>
        <taxon>Sphingobacteriales</taxon>
        <taxon>Sphingobacteriaceae</taxon>
        <taxon>Pedobacter</taxon>
    </lineage>
</organism>
<keyword evidence="1" id="KW-0812">Transmembrane</keyword>
<evidence type="ECO:0008006" key="4">
    <source>
        <dbReference type="Google" id="ProtNLM"/>
    </source>
</evidence>
<sequence>MTGLFDEILDILKAARVNIEQRLELLKYRSLIFVSKLAANLITNIIMSICILLAFLFGTVTLGFFFSDLLNSYPAGFGSLTMLYLIIAIGVFSKRISFIERMLINISIRKLLHKYLDDERKK</sequence>
<comment type="caution">
    <text evidence="2">The sequence shown here is derived from an EMBL/GenBank/DDBJ whole genome shotgun (WGS) entry which is preliminary data.</text>
</comment>
<keyword evidence="1" id="KW-0472">Membrane</keyword>
<dbReference type="RefSeq" id="WP_010603444.1">
    <property type="nucleotide sequence ID" value="NZ_JAPJUH010000008.1"/>
</dbReference>
<evidence type="ECO:0000313" key="3">
    <source>
        <dbReference type="Proteomes" id="UP001142592"/>
    </source>
</evidence>
<keyword evidence="1" id="KW-1133">Transmembrane helix</keyword>
<feature type="transmembrane region" description="Helical" evidence="1">
    <location>
        <begin position="37"/>
        <end position="66"/>
    </location>
</feature>
<feature type="transmembrane region" description="Helical" evidence="1">
    <location>
        <begin position="72"/>
        <end position="92"/>
    </location>
</feature>
<gene>
    <name evidence="2" type="ORF">OQZ29_22375</name>
</gene>
<proteinExistence type="predicted"/>
<evidence type="ECO:0000313" key="2">
    <source>
        <dbReference type="EMBL" id="MCX3267523.1"/>
    </source>
</evidence>
<dbReference type="EMBL" id="JAPJUH010000008">
    <property type="protein sequence ID" value="MCX3267523.1"/>
    <property type="molecule type" value="Genomic_DNA"/>
</dbReference>
<dbReference type="AlphaFoldDB" id="A0A9X3ICD1"/>
<name>A0A9X3ICD1_9SPHI</name>
<protein>
    <recommendedName>
        <fullName evidence="4">Phage holin family protein</fullName>
    </recommendedName>
</protein>
<dbReference type="Proteomes" id="UP001142592">
    <property type="component" value="Unassembled WGS sequence"/>
</dbReference>
<keyword evidence="3" id="KW-1185">Reference proteome</keyword>
<evidence type="ECO:0000256" key="1">
    <source>
        <dbReference type="SAM" id="Phobius"/>
    </source>
</evidence>